<keyword evidence="7" id="KW-0539">Nucleus</keyword>
<dbReference type="InterPro" id="IPR036236">
    <property type="entry name" value="Znf_C2H2_sf"/>
</dbReference>
<dbReference type="SUPFAM" id="SSF140996">
    <property type="entry name" value="Hermes dimerisation domain"/>
    <property type="match status" value="1"/>
</dbReference>
<evidence type="ECO:0000313" key="8">
    <source>
        <dbReference type="EMBL" id="CAB4018440.1"/>
    </source>
</evidence>
<dbReference type="PANTHER" id="PTHR46481">
    <property type="entry name" value="ZINC FINGER BED DOMAIN-CONTAINING PROTEIN 4"/>
    <property type="match status" value="1"/>
</dbReference>
<gene>
    <name evidence="8" type="ORF">PACLA_8A055645</name>
</gene>
<sequence>MAAKRKESEVWAYFNIIADTPHIAKCSLCSTKIARGKADAAKKAYSVKGLWDHLNSKHKEQHKLAKAAQEEYTSKKQKLDNAVLAAKSQLYQLEQAQPSLQDFLTRNQEWASDSPNQVQAEKLSLNWIFDDLQPYTVVENQQFQSFLAALNKKFNIPGKRFLNENQSTDTALITACDTRWSLYYLMLQCVTPKKAAITLSQQDPELKLEARQ</sequence>
<evidence type="ECO:0000256" key="4">
    <source>
        <dbReference type="ARBA" id="ARBA00022833"/>
    </source>
</evidence>
<keyword evidence="5" id="KW-0805">Transcription regulation</keyword>
<comment type="subcellular location">
    <subcellularLocation>
        <location evidence="1">Nucleus</location>
    </subcellularLocation>
</comment>
<dbReference type="AlphaFoldDB" id="A0A7D9IX72"/>
<dbReference type="Pfam" id="PF02892">
    <property type="entry name" value="zf-BED"/>
    <property type="match status" value="1"/>
</dbReference>
<evidence type="ECO:0000313" key="9">
    <source>
        <dbReference type="Proteomes" id="UP001152795"/>
    </source>
</evidence>
<dbReference type="SUPFAM" id="SSF57667">
    <property type="entry name" value="beta-beta-alpha zinc fingers"/>
    <property type="match status" value="1"/>
</dbReference>
<dbReference type="PANTHER" id="PTHR46481:SF10">
    <property type="entry name" value="ZINC FINGER BED DOMAIN-CONTAINING PROTEIN 39"/>
    <property type="match status" value="1"/>
</dbReference>
<protein>
    <submittedName>
        <fullName evidence="8">Zinc finger BED domain-containing 4-like</fullName>
    </submittedName>
</protein>
<dbReference type="InterPro" id="IPR052035">
    <property type="entry name" value="ZnF_BED_domain_contain"/>
</dbReference>
<organism evidence="8 9">
    <name type="scientific">Paramuricea clavata</name>
    <name type="common">Red gorgonian</name>
    <name type="synonym">Violescent sea-whip</name>
    <dbReference type="NCBI Taxonomy" id="317549"/>
    <lineage>
        <taxon>Eukaryota</taxon>
        <taxon>Metazoa</taxon>
        <taxon>Cnidaria</taxon>
        <taxon>Anthozoa</taxon>
        <taxon>Octocorallia</taxon>
        <taxon>Malacalcyonacea</taxon>
        <taxon>Plexauridae</taxon>
        <taxon>Paramuricea</taxon>
    </lineage>
</organism>
<dbReference type="PROSITE" id="PS50808">
    <property type="entry name" value="ZF_BED"/>
    <property type="match status" value="1"/>
</dbReference>
<evidence type="ECO:0000256" key="7">
    <source>
        <dbReference type="ARBA" id="ARBA00023242"/>
    </source>
</evidence>
<dbReference type="Proteomes" id="UP001152795">
    <property type="component" value="Unassembled WGS sequence"/>
</dbReference>
<keyword evidence="6" id="KW-0804">Transcription</keyword>
<dbReference type="SMART" id="SM00614">
    <property type="entry name" value="ZnF_BED"/>
    <property type="match status" value="1"/>
</dbReference>
<evidence type="ECO:0000256" key="5">
    <source>
        <dbReference type="ARBA" id="ARBA00023015"/>
    </source>
</evidence>
<evidence type="ECO:0000256" key="1">
    <source>
        <dbReference type="ARBA" id="ARBA00004123"/>
    </source>
</evidence>
<evidence type="ECO:0000256" key="3">
    <source>
        <dbReference type="ARBA" id="ARBA00022771"/>
    </source>
</evidence>
<dbReference type="GO" id="GO:0005634">
    <property type="term" value="C:nucleus"/>
    <property type="evidence" value="ECO:0007669"/>
    <property type="project" value="UniProtKB-SubCell"/>
</dbReference>
<evidence type="ECO:0000256" key="6">
    <source>
        <dbReference type="ARBA" id="ARBA00023163"/>
    </source>
</evidence>
<keyword evidence="4" id="KW-0862">Zinc</keyword>
<evidence type="ECO:0000256" key="2">
    <source>
        <dbReference type="ARBA" id="ARBA00022723"/>
    </source>
</evidence>
<dbReference type="GO" id="GO:0003677">
    <property type="term" value="F:DNA binding"/>
    <property type="evidence" value="ECO:0007669"/>
    <property type="project" value="InterPro"/>
</dbReference>
<keyword evidence="3" id="KW-0863">Zinc-finger</keyword>
<reference evidence="8" key="1">
    <citation type="submission" date="2020-04" db="EMBL/GenBank/DDBJ databases">
        <authorList>
            <person name="Alioto T."/>
            <person name="Alioto T."/>
            <person name="Gomez Garrido J."/>
        </authorList>
    </citation>
    <scope>NUCLEOTIDE SEQUENCE</scope>
    <source>
        <strain evidence="8">A484AB</strain>
    </source>
</reference>
<name>A0A7D9IX72_PARCT</name>
<dbReference type="GO" id="GO:0008270">
    <property type="term" value="F:zinc ion binding"/>
    <property type="evidence" value="ECO:0007669"/>
    <property type="project" value="UniProtKB-KW"/>
</dbReference>
<accession>A0A7D9IX72</accession>
<keyword evidence="2" id="KW-0479">Metal-binding</keyword>
<proteinExistence type="predicted"/>
<comment type="caution">
    <text evidence="8">The sequence shown here is derived from an EMBL/GenBank/DDBJ whole genome shotgun (WGS) entry which is preliminary data.</text>
</comment>
<dbReference type="GO" id="GO:0009791">
    <property type="term" value="P:post-embryonic development"/>
    <property type="evidence" value="ECO:0007669"/>
    <property type="project" value="UniProtKB-ARBA"/>
</dbReference>
<keyword evidence="9" id="KW-1185">Reference proteome</keyword>
<dbReference type="EMBL" id="CACRXK020010003">
    <property type="protein sequence ID" value="CAB4018440.1"/>
    <property type="molecule type" value="Genomic_DNA"/>
</dbReference>
<dbReference type="InterPro" id="IPR003656">
    <property type="entry name" value="Znf_BED"/>
</dbReference>